<dbReference type="SUPFAM" id="SSF46894">
    <property type="entry name" value="C-terminal effector domain of the bipartite response regulators"/>
    <property type="match status" value="1"/>
</dbReference>
<evidence type="ECO:0000259" key="4">
    <source>
        <dbReference type="PROSITE" id="PS50043"/>
    </source>
</evidence>
<keyword evidence="7" id="KW-1185">Reference proteome</keyword>
<feature type="domain" description="HTH luxR-type" evidence="4">
    <location>
        <begin position="142"/>
        <end position="207"/>
    </location>
</feature>
<dbReference type="Pfam" id="PF00072">
    <property type="entry name" value="Response_reg"/>
    <property type="match status" value="1"/>
</dbReference>
<dbReference type="Gene3D" id="1.10.10.10">
    <property type="entry name" value="Winged helix-like DNA-binding domain superfamily/Winged helix DNA-binding domain"/>
    <property type="match status" value="1"/>
</dbReference>
<keyword evidence="1 3" id="KW-0597">Phosphoprotein</keyword>
<reference evidence="6 7" key="1">
    <citation type="submission" date="2021-02" db="EMBL/GenBank/DDBJ databases">
        <title>Lysobacter arenosi sp. nov., isolated from soil of gangwondo yeongwol, south Korea.</title>
        <authorList>
            <person name="Kim K.R."/>
            <person name="Kim K.H."/>
            <person name="Jeon C.O."/>
        </authorList>
    </citation>
    <scope>NUCLEOTIDE SEQUENCE [LARGE SCALE GENOMIC DNA]</scope>
    <source>
        <strain evidence="6 7">R7</strain>
    </source>
</reference>
<dbReference type="InterPro" id="IPR011006">
    <property type="entry name" value="CheY-like_superfamily"/>
</dbReference>
<dbReference type="EMBL" id="CP071517">
    <property type="protein sequence ID" value="QSX74405.1"/>
    <property type="molecule type" value="Genomic_DNA"/>
</dbReference>
<dbReference type="PANTHER" id="PTHR43214">
    <property type="entry name" value="TWO-COMPONENT RESPONSE REGULATOR"/>
    <property type="match status" value="1"/>
</dbReference>
<dbReference type="SUPFAM" id="SSF52172">
    <property type="entry name" value="CheY-like"/>
    <property type="match status" value="1"/>
</dbReference>
<dbReference type="RefSeq" id="WP_200608260.1">
    <property type="nucleotide sequence ID" value="NZ_CP071517.1"/>
</dbReference>
<dbReference type="SMART" id="SM00448">
    <property type="entry name" value="REC"/>
    <property type="match status" value="1"/>
</dbReference>
<dbReference type="PRINTS" id="PR00038">
    <property type="entry name" value="HTHLUXR"/>
</dbReference>
<dbReference type="InterPro" id="IPR036388">
    <property type="entry name" value="WH-like_DNA-bd_sf"/>
</dbReference>
<protein>
    <submittedName>
        <fullName evidence="6">Response regulator transcription factor</fullName>
    </submittedName>
</protein>
<organism evidence="6 7">
    <name type="scientific">Lysobacter arenosi</name>
    <dbReference type="NCBI Taxonomy" id="2795387"/>
    <lineage>
        <taxon>Bacteria</taxon>
        <taxon>Pseudomonadati</taxon>
        <taxon>Pseudomonadota</taxon>
        <taxon>Gammaproteobacteria</taxon>
        <taxon>Lysobacterales</taxon>
        <taxon>Lysobacteraceae</taxon>
        <taxon>Lysobacter</taxon>
    </lineage>
</organism>
<dbReference type="Gene3D" id="3.40.50.2300">
    <property type="match status" value="1"/>
</dbReference>
<proteinExistence type="predicted"/>
<dbReference type="CDD" id="cd06170">
    <property type="entry name" value="LuxR_C_like"/>
    <property type="match status" value="1"/>
</dbReference>
<dbReference type="SMART" id="SM00421">
    <property type="entry name" value="HTH_LUXR"/>
    <property type="match status" value="1"/>
</dbReference>
<dbReference type="PROSITE" id="PS50043">
    <property type="entry name" value="HTH_LUXR_2"/>
    <property type="match status" value="1"/>
</dbReference>
<accession>A0ABX7R8H5</accession>
<evidence type="ECO:0000313" key="7">
    <source>
        <dbReference type="Proteomes" id="UP000663400"/>
    </source>
</evidence>
<dbReference type="Pfam" id="PF00196">
    <property type="entry name" value="GerE"/>
    <property type="match status" value="1"/>
</dbReference>
<evidence type="ECO:0000256" key="2">
    <source>
        <dbReference type="ARBA" id="ARBA00023125"/>
    </source>
</evidence>
<name>A0ABX7R8H5_9GAMM</name>
<evidence type="ECO:0000313" key="6">
    <source>
        <dbReference type="EMBL" id="QSX74405.1"/>
    </source>
</evidence>
<keyword evidence="2" id="KW-0238">DNA-binding</keyword>
<dbReference type="Proteomes" id="UP000663400">
    <property type="component" value="Chromosome"/>
</dbReference>
<dbReference type="InterPro" id="IPR039420">
    <property type="entry name" value="WalR-like"/>
</dbReference>
<dbReference type="InterPro" id="IPR058245">
    <property type="entry name" value="NreC/VraR/RcsB-like_REC"/>
</dbReference>
<feature type="domain" description="Response regulatory" evidence="5">
    <location>
        <begin position="4"/>
        <end position="122"/>
    </location>
</feature>
<dbReference type="InterPro" id="IPR000792">
    <property type="entry name" value="Tscrpt_reg_LuxR_C"/>
</dbReference>
<dbReference type="InterPro" id="IPR016032">
    <property type="entry name" value="Sig_transdc_resp-reg_C-effctor"/>
</dbReference>
<feature type="modified residue" description="4-aspartylphosphate" evidence="3">
    <location>
        <position position="54"/>
    </location>
</feature>
<sequence>MTLRIILADDHPIVRSGVRALLERNNLQVVAEAGSTDELFTALANHECDVLLTDFSMPGGQLGDGLAMLEALRGQWPQLPIIVLTMMNNPGVLSSILATGVRGLLNKSDALSELPLAIQAVSHGREYVSASGGLQLEQMEGHDSTRLPLSPRETEVLRLFVSGLTVSQIAEQLDRSIKTVSRQKMDGMAKLGLKTDLEVYAYAREHGLLA</sequence>
<evidence type="ECO:0000256" key="1">
    <source>
        <dbReference type="ARBA" id="ARBA00022553"/>
    </source>
</evidence>
<dbReference type="CDD" id="cd17535">
    <property type="entry name" value="REC_NarL-like"/>
    <property type="match status" value="1"/>
</dbReference>
<evidence type="ECO:0000259" key="5">
    <source>
        <dbReference type="PROSITE" id="PS50110"/>
    </source>
</evidence>
<dbReference type="PANTHER" id="PTHR43214:SF17">
    <property type="entry name" value="TRANSCRIPTIONAL REGULATORY PROTEIN RCSB"/>
    <property type="match status" value="1"/>
</dbReference>
<dbReference type="PROSITE" id="PS50110">
    <property type="entry name" value="RESPONSE_REGULATORY"/>
    <property type="match status" value="1"/>
</dbReference>
<gene>
    <name evidence="6" type="ORF">HIV01_014605</name>
</gene>
<dbReference type="InterPro" id="IPR001789">
    <property type="entry name" value="Sig_transdc_resp-reg_receiver"/>
</dbReference>
<evidence type="ECO:0000256" key="3">
    <source>
        <dbReference type="PROSITE-ProRule" id="PRU00169"/>
    </source>
</evidence>